<feature type="compositionally biased region" description="Basic and acidic residues" evidence="1">
    <location>
        <begin position="32"/>
        <end position="45"/>
    </location>
</feature>
<protein>
    <submittedName>
        <fullName evidence="2">Uncharacterized protein</fullName>
    </submittedName>
</protein>
<gene>
    <name evidence="2" type="ORF">HU200_007811</name>
</gene>
<evidence type="ECO:0000313" key="3">
    <source>
        <dbReference type="Proteomes" id="UP000636709"/>
    </source>
</evidence>
<name>A0A835FNZ6_9POAL</name>
<dbReference type="Gramene" id="Dexi5A01G0027330.1">
    <property type="protein sequence ID" value="Dexi5A01G0027330.1:cds"/>
    <property type="gene ID" value="Dexi5A01G0027330"/>
</dbReference>
<dbReference type="Proteomes" id="UP000636709">
    <property type="component" value="Unassembled WGS sequence"/>
</dbReference>
<feature type="compositionally biased region" description="Low complexity" evidence="1">
    <location>
        <begin position="49"/>
        <end position="58"/>
    </location>
</feature>
<sequence length="147" mass="16831">MAHPDLPLLHRLLFEEGVVEIKDTRGYDQHGWRCRKQEGKQEPWRRRPAPANGGNAAPKCSYLHQQSLHSEIRQKSRMARAWLGASFCIAGATKQECSHPNRPRRLRDKNTGAFRYDPDMDSAWDLPLFSQQELMNPRAGGNKGNRA</sequence>
<reference evidence="2" key="1">
    <citation type="submission" date="2020-07" db="EMBL/GenBank/DDBJ databases">
        <title>Genome sequence and genetic diversity analysis of an under-domesticated orphan crop, white fonio (Digitaria exilis).</title>
        <authorList>
            <person name="Bennetzen J.L."/>
            <person name="Chen S."/>
            <person name="Ma X."/>
            <person name="Wang X."/>
            <person name="Yssel A.E.J."/>
            <person name="Chaluvadi S.R."/>
            <person name="Johnson M."/>
            <person name="Gangashetty P."/>
            <person name="Hamidou F."/>
            <person name="Sanogo M.D."/>
            <person name="Zwaenepoel A."/>
            <person name="Wallace J."/>
            <person name="Van De Peer Y."/>
            <person name="Van Deynze A."/>
        </authorList>
    </citation>
    <scope>NUCLEOTIDE SEQUENCE</scope>
    <source>
        <tissue evidence="2">Leaves</tissue>
    </source>
</reference>
<evidence type="ECO:0000313" key="2">
    <source>
        <dbReference type="EMBL" id="KAF8766295.1"/>
    </source>
</evidence>
<dbReference type="EMBL" id="JACEFO010000520">
    <property type="protein sequence ID" value="KAF8766295.1"/>
    <property type="molecule type" value="Genomic_DNA"/>
</dbReference>
<organism evidence="2 3">
    <name type="scientific">Digitaria exilis</name>
    <dbReference type="NCBI Taxonomy" id="1010633"/>
    <lineage>
        <taxon>Eukaryota</taxon>
        <taxon>Viridiplantae</taxon>
        <taxon>Streptophyta</taxon>
        <taxon>Embryophyta</taxon>
        <taxon>Tracheophyta</taxon>
        <taxon>Spermatophyta</taxon>
        <taxon>Magnoliopsida</taxon>
        <taxon>Liliopsida</taxon>
        <taxon>Poales</taxon>
        <taxon>Poaceae</taxon>
        <taxon>PACMAD clade</taxon>
        <taxon>Panicoideae</taxon>
        <taxon>Panicodae</taxon>
        <taxon>Paniceae</taxon>
        <taxon>Anthephorinae</taxon>
        <taxon>Digitaria</taxon>
    </lineage>
</organism>
<proteinExistence type="predicted"/>
<feature type="region of interest" description="Disordered" evidence="1">
    <location>
        <begin position="32"/>
        <end position="58"/>
    </location>
</feature>
<evidence type="ECO:0000256" key="1">
    <source>
        <dbReference type="SAM" id="MobiDB-lite"/>
    </source>
</evidence>
<dbReference type="AlphaFoldDB" id="A0A835FNZ6"/>
<comment type="caution">
    <text evidence="2">The sequence shown here is derived from an EMBL/GenBank/DDBJ whole genome shotgun (WGS) entry which is preliminary data.</text>
</comment>
<accession>A0A835FNZ6</accession>
<keyword evidence="3" id="KW-1185">Reference proteome</keyword>